<dbReference type="EMBL" id="FOGU01000001">
    <property type="protein sequence ID" value="SER49802.1"/>
    <property type="molecule type" value="Genomic_DNA"/>
</dbReference>
<dbReference type="Pfam" id="PF20039">
    <property type="entry name" value="DUF6441"/>
    <property type="match status" value="1"/>
</dbReference>
<dbReference type="InterPro" id="IPR045622">
    <property type="entry name" value="DUF6441"/>
</dbReference>
<protein>
    <submittedName>
        <fullName evidence="1">Uncharacterized protein</fullName>
    </submittedName>
</protein>
<dbReference type="OrthoDB" id="7571212at2"/>
<organism evidence="1 2">
    <name type="scientific">Tranquillimonas rosea</name>
    <dbReference type="NCBI Taxonomy" id="641238"/>
    <lineage>
        <taxon>Bacteria</taxon>
        <taxon>Pseudomonadati</taxon>
        <taxon>Pseudomonadota</taxon>
        <taxon>Alphaproteobacteria</taxon>
        <taxon>Rhodobacterales</taxon>
        <taxon>Roseobacteraceae</taxon>
        <taxon>Tranquillimonas</taxon>
    </lineage>
</organism>
<dbReference type="Proteomes" id="UP000198885">
    <property type="component" value="Unassembled WGS sequence"/>
</dbReference>
<gene>
    <name evidence="1" type="ORF">SAMN04490244_101268</name>
</gene>
<name>A0A1H9PNP1_9RHOB</name>
<sequence length="215" mass="23661">MKLHVGISGDLRDVMEREVLSSERAVTSGIRAAGRGLKADWRQQVRGAGLGTRLGKSIQARNYPGSGASIGATSLVFTKAPDIVDAFNLGATIRSKDGFWLAIPTDAADKGRGGKRTTPLDFERRTGLPLRFVYRPGRPALLVVDQARVNKRGSAARKGGRRRKGDGILTGEQTIVAFILVPQVKLRKRLDLDRDKRRWEGRLPELIVSKWPEAR</sequence>
<dbReference type="STRING" id="641238.SAMN04490244_101268"/>
<dbReference type="RefSeq" id="WP_092688170.1">
    <property type="nucleotide sequence ID" value="NZ_FOGU01000001.1"/>
</dbReference>
<accession>A0A1H9PNP1</accession>
<dbReference type="AlphaFoldDB" id="A0A1H9PNP1"/>
<reference evidence="1 2" key="1">
    <citation type="submission" date="2016-10" db="EMBL/GenBank/DDBJ databases">
        <authorList>
            <person name="de Groot N.N."/>
        </authorList>
    </citation>
    <scope>NUCLEOTIDE SEQUENCE [LARGE SCALE GENOMIC DNA]</scope>
    <source>
        <strain evidence="1 2">DSM 23042</strain>
    </source>
</reference>
<evidence type="ECO:0000313" key="2">
    <source>
        <dbReference type="Proteomes" id="UP000198885"/>
    </source>
</evidence>
<keyword evidence="2" id="KW-1185">Reference proteome</keyword>
<evidence type="ECO:0000313" key="1">
    <source>
        <dbReference type="EMBL" id="SER49802.1"/>
    </source>
</evidence>
<proteinExistence type="predicted"/>